<dbReference type="EMBL" id="LGRX02018131">
    <property type="protein sequence ID" value="KAK3260141.1"/>
    <property type="molecule type" value="Genomic_DNA"/>
</dbReference>
<gene>
    <name evidence="2" type="ORF">CYMTET_30889</name>
</gene>
<dbReference type="Proteomes" id="UP001190700">
    <property type="component" value="Unassembled WGS sequence"/>
</dbReference>
<proteinExistence type="predicted"/>
<name>A0AAE0FHX5_9CHLO</name>
<evidence type="ECO:0000313" key="2">
    <source>
        <dbReference type="EMBL" id="KAK3260141.1"/>
    </source>
</evidence>
<dbReference type="AlphaFoldDB" id="A0AAE0FHX5"/>
<evidence type="ECO:0000256" key="1">
    <source>
        <dbReference type="SAM" id="MobiDB-lite"/>
    </source>
</evidence>
<evidence type="ECO:0000313" key="3">
    <source>
        <dbReference type="Proteomes" id="UP001190700"/>
    </source>
</evidence>
<sequence length="107" mass="11389">MPADGDDDAKFEQSVLHSLEDSLEYWQARRALKEEIVKSKYAVEEVEAAIPAILEKLGLATGIRNTVFAFQERRQTSGGAAAATTPAATPAGELPGGHEPQPGKGRA</sequence>
<keyword evidence="3" id="KW-1185">Reference proteome</keyword>
<feature type="non-terminal residue" evidence="2">
    <location>
        <position position="107"/>
    </location>
</feature>
<accession>A0AAE0FHX5</accession>
<feature type="region of interest" description="Disordered" evidence="1">
    <location>
        <begin position="74"/>
        <end position="107"/>
    </location>
</feature>
<protein>
    <submittedName>
        <fullName evidence="2">Uncharacterized protein</fullName>
    </submittedName>
</protein>
<comment type="caution">
    <text evidence="2">The sequence shown here is derived from an EMBL/GenBank/DDBJ whole genome shotgun (WGS) entry which is preliminary data.</text>
</comment>
<feature type="compositionally biased region" description="Low complexity" evidence="1">
    <location>
        <begin position="78"/>
        <end position="92"/>
    </location>
</feature>
<organism evidence="2 3">
    <name type="scientific">Cymbomonas tetramitiformis</name>
    <dbReference type="NCBI Taxonomy" id="36881"/>
    <lineage>
        <taxon>Eukaryota</taxon>
        <taxon>Viridiplantae</taxon>
        <taxon>Chlorophyta</taxon>
        <taxon>Pyramimonadophyceae</taxon>
        <taxon>Pyramimonadales</taxon>
        <taxon>Pyramimonadaceae</taxon>
        <taxon>Cymbomonas</taxon>
    </lineage>
</organism>
<reference evidence="2 3" key="1">
    <citation type="journal article" date="2015" name="Genome Biol. Evol.">
        <title>Comparative Genomics of a Bacterivorous Green Alga Reveals Evolutionary Causalities and Consequences of Phago-Mixotrophic Mode of Nutrition.</title>
        <authorList>
            <person name="Burns J.A."/>
            <person name="Paasch A."/>
            <person name="Narechania A."/>
            <person name="Kim E."/>
        </authorList>
    </citation>
    <scope>NUCLEOTIDE SEQUENCE [LARGE SCALE GENOMIC DNA]</scope>
    <source>
        <strain evidence="2 3">PLY_AMNH</strain>
    </source>
</reference>